<dbReference type="GO" id="GO:0036431">
    <property type="term" value="F:dCMP kinase activity"/>
    <property type="evidence" value="ECO:0007669"/>
    <property type="project" value="InterPro"/>
</dbReference>
<evidence type="ECO:0000256" key="3">
    <source>
        <dbReference type="ARBA" id="ARBA00022741"/>
    </source>
</evidence>
<dbReference type="SUPFAM" id="SSF52540">
    <property type="entry name" value="P-loop containing nucleoside triphosphate hydrolases"/>
    <property type="match status" value="1"/>
</dbReference>
<evidence type="ECO:0000256" key="2">
    <source>
        <dbReference type="ARBA" id="ARBA00022679"/>
    </source>
</evidence>
<keyword evidence="4 8" id="KW-0418">Kinase</keyword>
<dbReference type="GO" id="GO:0005829">
    <property type="term" value="C:cytosol"/>
    <property type="evidence" value="ECO:0007669"/>
    <property type="project" value="TreeGrafter"/>
</dbReference>
<dbReference type="Gene3D" id="3.40.50.300">
    <property type="entry name" value="P-loop containing nucleotide triphosphate hydrolases"/>
    <property type="match status" value="1"/>
</dbReference>
<dbReference type="CDD" id="cd02020">
    <property type="entry name" value="CMPK"/>
    <property type="match status" value="1"/>
</dbReference>
<dbReference type="PANTHER" id="PTHR21299:SF2">
    <property type="entry name" value="CYTIDYLATE KINASE"/>
    <property type="match status" value="1"/>
</dbReference>
<comment type="catalytic activity">
    <reaction evidence="6 8">
        <text>dCMP + ATP = dCDP + ADP</text>
        <dbReference type="Rhea" id="RHEA:25094"/>
        <dbReference type="ChEBI" id="CHEBI:30616"/>
        <dbReference type="ChEBI" id="CHEBI:57566"/>
        <dbReference type="ChEBI" id="CHEBI:58593"/>
        <dbReference type="ChEBI" id="CHEBI:456216"/>
        <dbReference type="EC" id="2.7.4.25"/>
    </reaction>
</comment>
<comment type="subcellular location">
    <subcellularLocation>
        <location evidence="8">Cytoplasm</location>
    </subcellularLocation>
</comment>
<reference evidence="10" key="1">
    <citation type="submission" date="2020-08" db="EMBL/GenBank/DDBJ databases">
        <title>Genome public.</title>
        <authorList>
            <person name="Liu C."/>
            <person name="Sun Q."/>
        </authorList>
    </citation>
    <scope>NUCLEOTIDE SEQUENCE</scope>
    <source>
        <strain evidence="10">NSJ-24</strain>
    </source>
</reference>
<evidence type="ECO:0000259" key="9">
    <source>
        <dbReference type="Pfam" id="PF02224"/>
    </source>
</evidence>
<name>A0A926E4U9_9FIRM</name>
<comment type="caution">
    <text evidence="10">The sequence shown here is derived from an EMBL/GenBank/DDBJ whole genome shotgun (WGS) entry which is preliminary data.</text>
</comment>
<comment type="catalytic activity">
    <reaction evidence="7 8">
        <text>CMP + ATP = CDP + ADP</text>
        <dbReference type="Rhea" id="RHEA:11600"/>
        <dbReference type="ChEBI" id="CHEBI:30616"/>
        <dbReference type="ChEBI" id="CHEBI:58069"/>
        <dbReference type="ChEBI" id="CHEBI:60377"/>
        <dbReference type="ChEBI" id="CHEBI:456216"/>
        <dbReference type="EC" id="2.7.4.25"/>
    </reaction>
</comment>
<keyword evidence="5 8" id="KW-0067">ATP-binding</keyword>
<evidence type="ECO:0000313" key="10">
    <source>
        <dbReference type="EMBL" id="MBC8567397.1"/>
    </source>
</evidence>
<dbReference type="Pfam" id="PF02224">
    <property type="entry name" value="Cytidylate_kin"/>
    <property type="match status" value="1"/>
</dbReference>
<dbReference type="AlphaFoldDB" id="A0A926E4U9"/>
<dbReference type="GO" id="GO:0006220">
    <property type="term" value="P:pyrimidine nucleotide metabolic process"/>
    <property type="evidence" value="ECO:0007669"/>
    <property type="project" value="UniProtKB-UniRule"/>
</dbReference>
<evidence type="ECO:0000256" key="8">
    <source>
        <dbReference type="HAMAP-Rule" id="MF_00238"/>
    </source>
</evidence>
<evidence type="ECO:0000256" key="6">
    <source>
        <dbReference type="ARBA" id="ARBA00047615"/>
    </source>
</evidence>
<sequence length="224" mass="24896">MNGLLTIAIDGPSGAGKSTIAKAVAERLCIDYIDTGAMYRAIGYKMKKNGISADESVKLAAMLENTDIDFVAGDIILDGNIVNDKIRTPDISKRASVCSALPSVREKLVAIQRNMGRKKSVIMDGRDIGSNVFPDAEFKFFLTASAEERAERRHRELVEKGQSVSFEEVLEDIKQRDYRDMTRRLNPLRKAEDALEIDTTGLSIEDVTDKIIKEIENNGYSKTF</sequence>
<evidence type="ECO:0000256" key="7">
    <source>
        <dbReference type="ARBA" id="ARBA00048478"/>
    </source>
</evidence>
<feature type="domain" description="Cytidylate kinase" evidence="9">
    <location>
        <begin position="7"/>
        <end position="216"/>
    </location>
</feature>
<evidence type="ECO:0000256" key="5">
    <source>
        <dbReference type="ARBA" id="ARBA00022840"/>
    </source>
</evidence>
<dbReference type="NCBIfam" id="TIGR00017">
    <property type="entry name" value="cmk"/>
    <property type="match status" value="1"/>
</dbReference>
<protein>
    <recommendedName>
        <fullName evidence="8">Cytidylate kinase</fullName>
        <shortName evidence="8">CK</shortName>
        <ecNumber evidence="8">2.7.4.25</ecNumber>
    </recommendedName>
    <alternativeName>
        <fullName evidence="8">Cytidine monophosphate kinase</fullName>
        <shortName evidence="8">CMP kinase</shortName>
    </alternativeName>
</protein>
<dbReference type="EC" id="2.7.4.25" evidence="8"/>
<dbReference type="InterPro" id="IPR027417">
    <property type="entry name" value="P-loop_NTPase"/>
</dbReference>
<dbReference type="PANTHER" id="PTHR21299">
    <property type="entry name" value="CYTIDYLATE KINASE/PANTOATE-BETA-ALANINE LIGASE"/>
    <property type="match status" value="1"/>
</dbReference>
<keyword evidence="2 8" id="KW-0808">Transferase</keyword>
<proteinExistence type="inferred from homology"/>
<dbReference type="HAMAP" id="MF_00238">
    <property type="entry name" value="Cytidyl_kinase_type1"/>
    <property type="match status" value="1"/>
</dbReference>
<evidence type="ECO:0000313" key="11">
    <source>
        <dbReference type="Proteomes" id="UP000610862"/>
    </source>
</evidence>
<organism evidence="10 11">
    <name type="scientific">Lentihominibacter hominis</name>
    <dbReference type="NCBI Taxonomy" id="2763645"/>
    <lineage>
        <taxon>Bacteria</taxon>
        <taxon>Bacillati</taxon>
        <taxon>Bacillota</taxon>
        <taxon>Clostridia</taxon>
        <taxon>Peptostreptococcales</taxon>
        <taxon>Anaerovoracaceae</taxon>
        <taxon>Lentihominibacter</taxon>
    </lineage>
</organism>
<evidence type="ECO:0000256" key="4">
    <source>
        <dbReference type="ARBA" id="ARBA00022777"/>
    </source>
</evidence>
<keyword evidence="11" id="KW-1185">Reference proteome</keyword>
<dbReference type="InterPro" id="IPR003136">
    <property type="entry name" value="Cytidylate_kin"/>
</dbReference>
<evidence type="ECO:0000256" key="1">
    <source>
        <dbReference type="ARBA" id="ARBA00009427"/>
    </source>
</evidence>
<dbReference type="GO" id="GO:0015949">
    <property type="term" value="P:nucleobase-containing small molecule interconversion"/>
    <property type="evidence" value="ECO:0007669"/>
    <property type="project" value="TreeGrafter"/>
</dbReference>
<comment type="similarity">
    <text evidence="1 8">Belongs to the cytidylate kinase family. Type 1 subfamily.</text>
</comment>
<feature type="binding site" evidence="8">
    <location>
        <begin position="11"/>
        <end position="19"/>
    </location>
    <ligand>
        <name>ATP</name>
        <dbReference type="ChEBI" id="CHEBI:30616"/>
    </ligand>
</feature>
<dbReference type="InterPro" id="IPR011994">
    <property type="entry name" value="Cytidylate_kinase_dom"/>
</dbReference>
<dbReference type="Proteomes" id="UP000610862">
    <property type="component" value="Unassembled WGS sequence"/>
</dbReference>
<dbReference type="GO" id="GO:0005524">
    <property type="term" value="F:ATP binding"/>
    <property type="evidence" value="ECO:0007669"/>
    <property type="project" value="UniProtKB-UniRule"/>
</dbReference>
<dbReference type="EMBL" id="JACRTA010000001">
    <property type="protein sequence ID" value="MBC8567397.1"/>
    <property type="molecule type" value="Genomic_DNA"/>
</dbReference>
<keyword evidence="8" id="KW-0963">Cytoplasm</keyword>
<accession>A0A926E4U9</accession>
<dbReference type="RefSeq" id="WP_177269390.1">
    <property type="nucleotide sequence ID" value="NZ_JACRTA010000001.1"/>
</dbReference>
<keyword evidence="3 8" id="KW-0547">Nucleotide-binding</keyword>
<gene>
    <name evidence="8" type="primary">cmk</name>
    <name evidence="10" type="ORF">H8692_01315</name>
</gene>